<comment type="caution">
    <text evidence="1">The sequence shown here is derived from an EMBL/GenBank/DDBJ whole genome shotgun (WGS) entry which is preliminary data.</text>
</comment>
<reference evidence="1 2" key="1">
    <citation type="submission" date="2019-10" db="EMBL/GenBank/DDBJ databases">
        <authorList>
            <person name="Palmer J.M."/>
        </authorList>
    </citation>
    <scope>NUCLEOTIDE SEQUENCE [LARGE SCALE GENOMIC DNA]</scope>
    <source>
        <strain evidence="1 2">TWF694</strain>
    </source>
</reference>
<dbReference type="SUPFAM" id="SSF52777">
    <property type="entry name" value="CoA-dependent acyltransferases"/>
    <property type="match status" value="1"/>
</dbReference>
<accession>A0AAV9X8N5</accession>
<sequence>MEGSPQFALLRECSNLENYYFLISAPGSQSSIVVAAKYGNINANKKLSKDKVIRALSKVIERQPALGMTVVRQPPKKKGKDMLWYARRSTIVVEDYINFVNVEDKDPGETSRRMILEILSDWFDPTDSSRPLWRITVVNMETVYFAFNHIICDGKSGYFFHREFLSALNDDEISLTQPVPTSVSTSEGYWPDMHGESVGKYYRHNVISFLLGFILQMIIEGIFFPKYMVYKDVKMIEHKPSLKQLAPVEERITNSMASVRIDSETMKRIITLCRSNKTSFTAFFDTLLNVCLCADAYPDALLTRVSMVADVRGMCDYKHGEILSNMAGSLTKIRRTAPFAAIGKPPKGKEVGKETVYTDVVAFWKMASYRKEQMNKYLKNGVIQEGLSLRLAPRYIDDYPERVYSTLHTTRSFGSLISNLGVLTPRDEDKDREWQFKAADWASSTVRSSAGQALNICIASVPDADCVINLGWEEGTYGPDVIPNLAKNMQTRIGQVVGDESAGVTVRY</sequence>
<dbReference type="AlphaFoldDB" id="A0AAV9X8N5"/>
<evidence type="ECO:0008006" key="3">
    <source>
        <dbReference type="Google" id="ProtNLM"/>
    </source>
</evidence>
<dbReference type="InterPro" id="IPR023213">
    <property type="entry name" value="CAT-like_dom_sf"/>
</dbReference>
<dbReference type="Proteomes" id="UP001365542">
    <property type="component" value="Unassembled WGS sequence"/>
</dbReference>
<dbReference type="Pfam" id="PF07247">
    <property type="entry name" value="AATase"/>
    <property type="match status" value="1"/>
</dbReference>
<proteinExistence type="predicted"/>
<evidence type="ECO:0000313" key="1">
    <source>
        <dbReference type="EMBL" id="KAK6538450.1"/>
    </source>
</evidence>
<gene>
    <name evidence="1" type="ORF">TWF694_010035</name>
</gene>
<protein>
    <recommendedName>
        <fullName evidence="3">Alcohol acetyltransferase</fullName>
    </recommendedName>
</protein>
<keyword evidence="2" id="KW-1185">Reference proteome</keyword>
<dbReference type="GO" id="GO:0008080">
    <property type="term" value="F:N-acetyltransferase activity"/>
    <property type="evidence" value="ECO:0007669"/>
    <property type="project" value="TreeGrafter"/>
</dbReference>
<dbReference type="Gene3D" id="3.30.559.10">
    <property type="entry name" value="Chloramphenicol acetyltransferase-like domain"/>
    <property type="match status" value="1"/>
</dbReference>
<dbReference type="InterPro" id="IPR052058">
    <property type="entry name" value="Alcohol_O-acetyltransferase"/>
</dbReference>
<dbReference type="InterPro" id="IPR010828">
    <property type="entry name" value="Atf2/Sli1-like"/>
</dbReference>
<dbReference type="PANTHER" id="PTHR28037:SF2">
    <property type="entry name" value="ACR018CP"/>
    <property type="match status" value="1"/>
</dbReference>
<dbReference type="PANTHER" id="PTHR28037">
    <property type="entry name" value="ALCOHOL O-ACETYLTRANSFERASE 1-RELATED"/>
    <property type="match status" value="1"/>
</dbReference>
<dbReference type="EMBL" id="JAVHJO010000007">
    <property type="protein sequence ID" value="KAK6538450.1"/>
    <property type="molecule type" value="Genomic_DNA"/>
</dbReference>
<organism evidence="1 2">
    <name type="scientific">Orbilia ellipsospora</name>
    <dbReference type="NCBI Taxonomy" id="2528407"/>
    <lineage>
        <taxon>Eukaryota</taxon>
        <taxon>Fungi</taxon>
        <taxon>Dikarya</taxon>
        <taxon>Ascomycota</taxon>
        <taxon>Pezizomycotina</taxon>
        <taxon>Orbiliomycetes</taxon>
        <taxon>Orbiliales</taxon>
        <taxon>Orbiliaceae</taxon>
        <taxon>Orbilia</taxon>
    </lineage>
</organism>
<evidence type="ECO:0000313" key="2">
    <source>
        <dbReference type="Proteomes" id="UP001365542"/>
    </source>
</evidence>
<name>A0AAV9X8N5_9PEZI</name>